<name>A0ABP6RRS6_9PSEU</name>
<accession>A0ABP6RRS6</accession>
<gene>
    <name evidence="1" type="ORF">GCM10020366_38260</name>
</gene>
<dbReference type="Proteomes" id="UP001500483">
    <property type="component" value="Unassembled WGS sequence"/>
</dbReference>
<evidence type="ECO:0000313" key="2">
    <source>
        <dbReference type="Proteomes" id="UP001500483"/>
    </source>
</evidence>
<dbReference type="RefSeq" id="WP_344928409.1">
    <property type="nucleotide sequence ID" value="NZ_BAAAYK010000038.1"/>
</dbReference>
<comment type="caution">
    <text evidence="1">The sequence shown here is derived from an EMBL/GenBank/DDBJ whole genome shotgun (WGS) entry which is preliminary data.</text>
</comment>
<sequence length="175" mass="18824">MLFGTGPEVASPPHPSTAEIAGLIAALPPREPEAPELVRALAESVSAARYWQEPDGKDVLAAAPPVRAALEPVAAALADCAAADWWTGPLDREDQWAVTFPGETSAAEPVEPEGASSRWRAAKISAERRAHHEWPRSLDAPFSAIWWSRPPRDLPWTTRGMGELGPAGLRWSPVT</sequence>
<organism evidence="1 2">
    <name type="scientific">Saccharopolyspora gregorii</name>
    <dbReference type="NCBI Taxonomy" id="33914"/>
    <lineage>
        <taxon>Bacteria</taxon>
        <taxon>Bacillati</taxon>
        <taxon>Actinomycetota</taxon>
        <taxon>Actinomycetes</taxon>
        <taxon>Pseudonocardiales</taxon>
        <taxon>Pseudonocardiaceae</taxon>
        <taxon>Saccharopolyspora</taxon>
    </lineage>
</organism>
<evidence type="ECO:0000313" key="1">
    <source>
        <dbReference type="EMBL" id="GAA3360004.1"/>
    </source>
</evidence>
<dbReference type="EMBL" id="BAAAYK010000038">
    <property type="protein sequence ID" value="GAA3360004.1"/>
    <property type="molecule type" value="Genomic_DNA"/>
</dbReference>
<reference evidence="2" key="1">
    <citation type="journal article" date="2019" name="Int. J. Syst. Evol. Microbiol.">
        <title>The Global Catalogue of Microorganisms (GCM) 10K type strain sequencing project: providing services to taxonomists for standard genome sequencing and annotation.</title>
        <authorList>
            <consortium name="The Broad Institute Genomics Platform"/>
            <consortium name="The Broad Institute Genome Sequencing Center for Infectious Disease"/>
            <person name="Wu L."/>
            <person name="Ma J."/>
        </authorList>
    </citation>
    <scope>NUCLEOTIDE SEQUENCE [LARGE SCALE GENOMIC DNA]</scope>
    <source>
        <strain evidence="2">JCM 9687</strain>
    </source>
</reference>
<keyword evidence="2" id="KW-1185">Reference proteome</keyword>
<proteinExistence type="predicted"/>
<protein>
    <submittedName>
        <fullName evidence="1">Uncharacterized protein</fullName>
    </submittedName>
</protein>